<evidence type="ECO:0000256" key="1">
    <source>
        <dbReference type="SAM" id="MobiDB-lite"/>
    </source>
</evidence>
<evidence type="ECO:0000313" key="2">
    <source>
        <dbReference type="EMBL" id="MVQ48737.1"/>
    </source>
</evidence>
<dbReference type="SUPFAM" id="SSF53335">
    <property type="entry name" value="S-adenosyl-L-methionine-dependent methyltransferases"/>
    <property type="match status" value="1"/>
</dbReference>
<protein>
    <submittedName>
        <fullName evidence="2">Class I SAM-dependent methyltransferase</fullName>
    </submittedName>
</protein>
<keyword evidence="2" id="KW-0808">Transferase</keyword>
<feature type="region of interest" description="Disordered" evidence="1">
    <location>
        <begin position="1"/>
        <end position="39"/>
    </location>
</feature>
<dbReference type="GO" id="GO:0032259">
    <property type="term" value="P:methylation"/>
    <property type="evidence" value="ECO:0007669"/>
    <property type="project" value="UniProtKB-KW"/>
</dbReference>
<organism evidence="2 3">
    <name type="scientific">Nocardioides agri</name>
    <dbReference type="NCBI Taxonomy" id="2682843"/>
    <lineage>
        <taxon>Bacteria</taxon>
        <taxon>Bacillati</taxon>
        <taxon>Actinomycetota</taxon>
        <taxon>Actinomycetes</taxon>
        <taxon>Propionibacteriales</taxon>
        <taxon>Nocardioidaceae</taxon>
        <taxon>Nocardioides</taxon>
    </lineage>
</organism>
<accession>A0A6L6XPV1</accession>
<dbReference type="CDD" id="cd02440">
    <property type="entry name" value="AdoMet_MTases"/>
    <property type="match status" value="1"/>
</dbReference>
<dbReference type="GO" id="GO:0008168">
    <property type="term" value="F:methyltransferase activity"/>
    <property type="evidence" value="ECO:0007669"/>
    <property type="project" value="UniProtKB-KW"/>
</dbReference>
<dbReference type="EMBL" id="WSEK01000004">
    <property type="protein sequence ID" value="MVQ48737.1"/>
    <property type="molecule type" value="Genomic_DNA"/>
</dbReference>
<feature type="compositionally biased region" description="Basic and acidic residues" evidence="1">
    <location>
        <begin position="15"/>
        <end position="32"/>
    </location>
</feature>
<proteinExistence type="predicted"/>
<dbReference type="Pfam" id="PF13578">
    <property type="entry name" value="Methyltransf_24"/>
    <property type="match status" value="1"/>
</dbReference>
<keyword evidence="3" id="KW-1185">Reference proteome</keyword>
<dbReference type="Proteomes" id="UP000473525">
    <property type="component" value="Unassembled WGS sequence"/>
</dbReference>
<gene>
    <name evidence="2" type="ORF">GON03_06050</name>
</gene>
<evidence type="ECO:0000313" key="3">
    <source>
        <dbReference type="Proteomes" id="UP000473525"/>
    </source>
</evidence>
<comment type="caution">
    <text evidence="2">The sequence shown here is derived from an EMBL/GenBank/DDBJ whole genome shotgun (WGS) entry which is preliminary data.</text>
</comment>
<dbReference type="AlphaFoldDB" id="A0A6L6XPV1"/>
<dbReference type="InterPro" id="IPR029063">
    <property type="entry name" value="SAM-dependent_MTases_sf"/>
</dbReference>
<reference evidence="2 3" key="1">
    <citation type="submission" date="2019-12" db="EMBL/GenBank/DDBJ databases">
        <authorList>
            <person name="Huq M.A."/>
        </authorList>
    </citation>
    <scope>NUCLEOTIDE SEQUENCE [LARGE SCALE GENOMIC DNA]</scope>
    <source>
        <strain evidence="2 3">MAH-18</strain>
    </source>
</reference>
<dbReference type="Gene3D" id="3.40.50.150">
    <property type="entry name" value="Vaccinia Virus protein VP39"/>
    <property type="match status" value="1"/>
</dbReference>
<sequence>MPRSPPTARRTRRSTWSERHRYAAQEADDPHRGRAMTDPNPLEQYFRANQGRLIHKWVHYFEIYHRHFERFRGKPVTVLEFGVSHGGSLQMWRDYFGADARIYGVDIDPRCAELGGPGTEIFIGDQQDRTFLRSIADRVGPVDVLIEDGGHRMKQQIATFEELYPRMSPDGCFLIEDLHTSYWPKFGGGYQRPGTFMVYAKGLTDQLNAWHSRDDRLAVDEFTRTTKSMHFYDSIVVLERGVVEKPHTEKTGRFSFGRHQGETFDPEVRARRLRRRARRQAAGG</sequence>
<keyword evidence="2" id="KW-0489">Methyltransferase</keyword>
<name>A0A6L6XPV1_9ACTN</name>